<dbReference type="EMBL" id="JANFXK010000009">
    <property type="protein sequence ID" value="MCQ4637011.1"/>
    <property type="molecule type" value="Genomic_DNA"/>
</dbReference>
<sequence length="98" mass="10980">MGTIISALVGIFTAVMSGLILYVVKSGQKKAQSREEDRDKREQLTLEAINASFCVNKELVSCVLDGKPPNGELDEAYEYQRDVKHKIEDYAREKASRS</sequence>
<name>A0ABT1RP89_9FIRM</name>
<feature type="transmembrane region" description="Helical" evidence="1">
    <location>
        <begin position="6"/>
        <end position="24"/>
    </location>
</feature>
<protein>
    <submittedName>
        <fullName evidence="2">Uncharacterized protein</fullName>
    </submittedName>
</protein>
<accession>A0ABT1RP89</accession>
<evidence type="ECO:0000313" key="2">
    <source>
        <dbReference type="EMBL" id="MCQ4637011.1"/>
    </source>
</evidence>
<evidence type="ECO:0000313" key="3">
    <source>
        <dbReference type="Proteomes" id="UP001524502"/>
    </source>
</evidence>
<organism evidence="2 3">
    <name type="scientific">Anaerovorax odorimutans</name>
    <dbReference type="NCBI Taxonomy" id="109327"/>
    <lineage>
        <taxon>Bacteria</taxon>
        <taxon>Bacillati</taxon>
        <taxon>Bacillota</taxon>
        <taxon>Clostridia</taxon>
        <taxon>Peptostreptococcales</taxon>
        <taxon>Anaerovoracaceae</taxon>
        <taxon>Anaerovorax</taxon>
    </lineage>
</organism>
<keyword evidence="3" id="KW-1185">Reference proteome</keyword>
<gene>
    <name evidence="2" type="ORF">NE619_09735</name>
</gene>
<comment type="caution">
    <text evidence="2">The sequence shown here is derived from an EMBL/GenBank/DDBJ whole genome shotgun (WGS) entry which is preliminary data.</text>
</comment>
<evidence type="ECO:0000256" key="1">
    <source>
        <dbReference type="SAM" id="Phobius"/>
    </source>
</evidence>
<keyword evidence="1" id="KW-0812">Transmembrane</keyword>
<reference evidence="2 3" key="1">
    <citation type="submission" date="2022-06" db="EMBL/GenBank/DDBJ databases">
        <title>Isolation of gut microbiota from human fecal samples.</title>
        <authorList>
            <person name="Pamer E.G."/>
            <person name="Barat B."/>
            <person name="Waligurski E."/>
            <person name="Medina S."/>
            <person name="Paddock L."/>
            <person name="Mostad J."/>
        </authorList>
    </citation>
    <scope>NUCLEOTIDE SEQUENCE [LARGE SCALE GENOMIC DNA]</scope>
    <source>
        <strain evidence="2 3">SL.3.17</strain>
    </source>
</reference>
<keyword evidence="1" id="KW-1133">Transmembrane helix</keyword>
<dbReference type="RefSeq" id="WP_256132198.1">
    <property type="nucleotide sequence ID" value="NZ_JANFXK010000009.1"/>
</dbReference>
<dbReference type="Proteomes" id="UP001524502">
    <property type="component" value="Unassembled WGS sequence"/>
</dbReference>
<proteinExistence type="predicted"/>
<keyword evidence="1" id="KW-0472">Membrane</keyword>